<keyword evidence="1" id="KW-0812">Transmembrane</keyword>
<dbReference type="EMBL" id="LAZR01000513">
    <property type="protein sequence ID" value="KKN65959.1"/>
    <property type="molecule type" value="Genomic_DNA"/>
</dbReference>
<evidence type="ECO:0000313" key="2">
    <source>
        <dbReference type="EMBL" id="KKN65959.1"/>
    </source>
</evidence>
<keyword evidence="1" id="KW-1133">Transmembrane helix</keyword>
<protein>
    <submittedName>
        <fullName evidence="2">Uncharacterized protein</fullName>
    </submittedName>
</protein>
<organism evidence="2">
    <name type="scientific">marine sediment metagenome</name>
    <dbReference type="NCBI Taxonomy" id="412755"/>
    <lineage>
        <taxon>unclassified sequences</taxon>
        <taxon>metagenomes</taxon>
        <taxon>ecological metagenomes</taxon>
    </lineage>
</organism>
<proteinExistence type="predicted"/>
<sequence>MQSEHKKIFAGILFGIFLISLVSADLVFRQGTEVDLKIVCINAGFCTSTAQCNVSIFSPTELLILNGTQATQSDNLAFYNLTLNSSLTTELGEYRVGGFCKDGSVTQVVDFTFDITADGRAFQAFPNQFVFIALAFILIIFGLSNDRLNLLKHMGSIILMVMGVLTLFPGYNFINHSNLFGLSLGTVLIGIGFYFLIEDSFSREKQEERFNQPQGQEEEEFFE</sequence>
<feature type="transmembrane region" description="Helical" evidence="1">
    <location>
        <begin position="180"/>
        <end position="197"/>
    </location>
</feature>
<keyword evidence="1" id="KW-0472">Membrane</keyword>
<reference evidence="2" key="1">
    <citation type="journal article" date="2015" name="Nature">
        <title>Complex archaea that bridge the gap between prokaryotes and eukaryotes.</title>
        <authorList>
            <person name="Spang A."/>
            <person name="Saw J.H."/>
            <person name="Jorgensen S.L."/>
            <person name="Zaremba-Niedzwiedzka K."/>
            <person name="Martijn J."/>
            <person name="Lind A.E."/>
            <person name="van Eijk R."/>
            <person name="Schleper C."/>
            <person name="Guy L."/>
            <person name="Ettema T.J."/>
        </authorList>
    </citation>
    <scope>NUCLEOTIDE SEQUENCE</scope>
</reference>
<comment type="caution">
    <text evidence="2">The sequence shown here is derived from an EMBL/GenBank/DDBJ whole genome shotgun (WGS) entry which is preliminary data.</text>
</comment>
<dbReference type="AlphaFoldDB" id="A0A0F9SFY4"/>
<accession>A0A0F9SFY4</accession>
<gene>
    <name evidence="2" type="ORF">LCGC14_0476620</name>
</gene>
<name>A0A0F9SFY4_9ZZZZ</name>
<feature type="transmembrane region" description="Helical" evidence="1">
    <location>
        <begin position="125"/>
        <end position="143"/>
    </location>
</feature>
<evidence type="ECO:0000256" key="1">
    <source>
        <dbReference type="SAM" id="Phobius"/>
    </source>
</evidence>
<feature type="transmembrane region" description="Helical" evidence="1">
    <location>
        <begin position="155"/>
        <end position="174"/>
    </location>
</feature>